<dbReference type="VEuPathDB" id="FungiDB:TAPDE_005513"/>
<comment type="caution">
    <text evidence="1">The sequence shown here is derived from an EMBL/GenBank/DDBJ whole genome shotgun (WGS) entry which is preliminary data.</text>
</comment>
<proteinExistence type="predicted"/>
<gene>
    <name evidence="1" type="ORF">TAPDE_005513</name>
</gene>
<accession>R4XKG4</accession>
<dbReference type="EMBL" id="CAHR02000353">
    <property type="protein sequence ID" value="CCG84949.1"/>
    <property type="molecule type" value="Genomic_DNA"/>
</dbReference>
<reference evidence="1 2" key="1">
    <citation type="journal article" date="2013" name="MBio">
        <title>Genome sequencing of the plant pathogen Taphrina deformans, the causal agent of peach leaf curl.</title>
        <authorList>
            <person name="Cisse O.H."/>
            <person name="Almeida J.M.G.C.F."/>
            <person name="Fonseca A."/>
            <person name="Kumar A.A."/>
            <person name="Salojaervi J."/>
            <person name="Overmyer K."/>
            <person name="Hauser P.M."/>
            <person name="Pagni M."/>
        </authorList>
    </citation>
    <scope>NUCLEOTIDE SEQUENCE [LARGE SCALE GENOMIC DNA]</scope>
    <source>
        <strain evidence="2">PYCC 5710 / ATCC 11124 / CBS 356.35 / IMI 108563 / JCM 9778 / NBRC 8474</strain>
    </source>
</reference>
<evidence type="ECO:0000313" key="1">
    <source>
        <dbReference type="EMBL" id="CCG84949.1"/>
    </source>
</evidence>
<protein>
    <submittedName>
        <fullName evidence="1">Uncharacterized protein</fullName>
    </submittedName>
</protein>
<keyword evidence="2" id="KW-1185">Reference proteome</keyword>
<evidence type="ECO:0000313" key="2">
    <source>
        <dbReference type="Proteomes" id="UP000013776"/>
    </source>
</evidence>
<dbReference type="AlphaFoldDB" id="R4XKG4"/>
<sequence length="218" mass="24455">MTIPVRFPGVNRALNVGWISMLLTRSVFPEKFINGSLLAFEEFLRRLRVGEDTTDLLTPEFSKLLYDHLGSTTAPSNLEDGASISSPNDGQITIRDAWLFLGKPSLFAHSLGKFGGLLPFTSIVQTSQQDTPLALQAESGIQLAVDIEIQGDFRFGFKGEEMSERRVAVVRFMSQAFGPKACVSTEDKNRRIFSIRDNIRWSIADIDYVWSSKNTYEH</sequence>
<organism evidence="1 2">
    <name type="scientific">Taphrina deformans (strain PYCC 5710 / ATCC 11124 / CBS 356.35 / IMI 108563 / JCM 9778 / NBRC 8474)</name>
    <name type="common">Peach leaf curl fungus</name>
    <name type="synonym">Lalaria deformans</name>
    <dbReference type="NCBI Taxonomy" id="1097556"/>
    <lineage>
        <taxon>Eukaryota</taxon>
        <taxon>Fungi</taxon>
        <taxon>Dikarya</taxon>
        <taxon>Ascomycota</taxon>
        <taxon>Taphrinomycotina</taxon>
        <taxon>Taphrinomycetes</taxon>
        <taxon>Taphrinales</taxon>
        <taxon>Taphrinaceae</taxon>
        <taxon>Taphrina</taxon>
    </lineage>
</organism>
<dbReference type="Proteomes" id="UP000013776">
    <property type="component" value="Unassembled WGS sequence"/>
</dbReference>
<name>R4XKG4_TAPDE</name>